<dbReference type="Proteomes" id="UP000030081">
    <property type="component" value="Chromosome 1"/>
</dbReference>
<dbReference type="InterPro" id="IPR015867">
    <property type="entry name" value="N-reg_PII/ATP_PRibTrfase_C"/>
</dbReference>
<dbReference type="KEGG" id="vcy:IX92_06010"/>
<protein>
    <submittedName>
        <fullName evidence="1">Cation tolerance protein CutA</fullName>
    </submittedName>
</protein>
<dbReference type="Gene3D" id="3.30.70.120">
    <property type="match status" value="1"/>
</dbReference>
<proteinExistence type="predicted"/>
<gene>
    <name evidence="1" type="ORF">IX92_06010</name>
</gene>
<evidence type="ECO:0000313" key="2">
    <source>
        <dbReference type="Proteomes" id="UP000030081"/>
    </source>
</evidence>
<reference evidence="1 2" key="1">
    <citation type="submission" date="2014-10" db="EMBL/GenBank/DDBJ databases">
        <title>The Complete Genome Sequence for the Shellfish Pathogen Vibrio coralliilyticus RE98 Isolated from a Shellfish Hatchery.</title>
        <authorList>
            <person name="Richards G.P."/>
            <person name="Bono J.L."/>
            <person name="Watson M.A."/>
            <person name="Needleman D.S."/>
        </authorList>
    </citation>
    <scope>NUCLEOTIDE SEQUENCE [LARGE SCALE GENOMIC DNA]</scope>
    <source>
        <strain evidence="1 2">RE98</strain>
    </source>
</reference>
<dbReference type="InterPro" id="IPR036069">
    <property type="entry name" value="DUF34/NIF3_sf"/>
</dbReference>
<accession>A0AAJ3BEI0</accession>
<evidence type="ECO:0000313" key="1">
    <source>
        <dbReference type="EMBL" id="AIW18624.1"/>
    </source>
</evidence>
<dbReference type="EMBL" id="CP009617">
    <property type="protein sequence ID" value="AIW18624.1"/>
    <property type="molecule type" value="Genomic_DNA"/>
</dbReference>
<name>A0AAJ3BEI0_9VIBR</name>
<dbReference type="RefSeq" id="WP_043007740.1">
    <property type="nucleotide sequence ID" value="NZ_CP009617.1"/>
</dbReference>
<dbReference type="AlphaFoldDB" id="A0AAJ3BEI0"/>
<organism evidence="1 2">
    <name type="scientific">Vibrio coralliilyticus</name>
    <dbReference type="NCBI Taxonomy" id="190893"/>
    <lineage>
        <taxon>Bacteria</taxon>
        <taxon>Pseudomonadati</taxon>
        <taxon>Pseudomonadota</taxon>
        <taxon>Gammaproteobacteria</taxon>
        <taxon>Vibrionales</taxon>
        <taxon>Vibrionaceae</taxon>
        <taxon>Vibrio</taxon>
    </lineage>
</organism>
<keyword evidence="2" id="KW-1185">Reference proteome</keyword>
<dbReference type="PANTHER" id="PTHR41774:SF1">
    <property type="entry name" value="NGG1P INTERACTING FACTOR NIF3"/>
    <property type="match status" value="1"/>
</dbReference>
<dbReference type="SUPFAM" id="SSF102705">
    <property type="entry name" value="NIF3 (NGG1p interacting factor 3)-like"/>
    <property type="match status" value="1"/>
</dbReference>
<dbReference type="PANTHER" id="PTHR41774">
    <property type="match status" value="1"/>
</dbReference>
<sequence>MYKLEIFCQPAQKAQVLSTLHESGVDKIGDYDHCWAFGAMTGSHRALDGANPVFGDKGRVENYDLLKIEINVDKAQVKPIVEQLKLCLGWEEPLVNVLKLHNAEFDL</sequence>